<dbReference type="PROSITE" id="PS51755">
    <property type="entry name" value="OMPR_PHOB"/>
    <property type="match status" value="1"/>
</dbReference>
<dbReference type="SMART" id="SM00862">
    <property type="entry name" value="Trans_reg_C"/>
    <property type="match status" value="1"/>
</dbReference>
<dbReference type="GO" id="GO:0000976">
    <property type="term" value="F:transcription cis-regulatory region binding"/>
    <property type="evidence" value="ECO:0007669"/>
    <property type="project" value="TreeGrafter"/>
</dbReference>
<protein>
    <submittedName>
        <fullName evidence="8">DNA-binding response regulator, OmpR family, contains REC and winged-helix (WHTH) domain</fullName>
    </submittedName>
</protein>
<dbReference type="InterPro" id="IPR036388">
    <property type="entry name" value="WH-like_DNA-bd_sf"/>
</dbReference>
<name>A0A1T4M0C5_9BACT</name>
<keyword evidence="1 4" id="KW-0597">Phosphoprotein</keyword>
<dbReference type="STRING" id="413434.SAMN04488132_10390"/>
<dbReference type="GO" id="GO:0006355">
    <property type="term" value="P:regulation of DNA-templated transcription"/>
    <property type="evidence" value="ECO:0007669"/>
    <property type="project" value="InterPro"/>
</dbReference>
<dbReference type="InterPro" id="IPR001867">
    <property type="entry name" value="OmpR/PhoB-type_DNA-bd"/>
</dbReference>
<dbReference type="InterPro" id="IPR001789">
    <property type="entry name" value="Sig_transdc_resp-reg_receiver"/>
</dbReference>
<evidence type="ECO:0000256" key="3">
    <source>
        <dbReference type="ARBA" id="ARBA00023125"/>
    </source>
</evidence>
<proteinExistence type="predicted"/>
<dbReference type="AlphaFoldDB" id="A0A1T4M0C5"/>
<evidence type="ECO:0000313" key="8">
    <source>
        <dbReference type="EMBL" id="SJZ60439.1"/>
    </source>
</evidence>
<dbReference type="InterPro" id="IPR011006">
    <property type="entry name" value="CheY-like_superfamily"/>
</dbReference>
<dbReference type="Pfam" id="PF00072">
    <property type="entry name" value="Response_reg"/>
    <property type="match status" value="1"/>
</dbReference>
<dbReference type="Gene3D" id="1.10.10.10">
    <property type="entry name" value="Winged helix-like DNA-binding domain superfamily/Winged helix DNA-binding domain"/>
    <property type="match status" value="1"/>
</dbReference>
<evidence type="ECO:0000259" key="6">
    <source>
        <dbReference type="PROSITE" id="PS50110"/>
    </source>
</evidence>
<dbReference type="CDD" id="cd00383">
    <property type="entry name" value="trans_reg_C"/>
    <property type="match status" value="1"/>
</dbReference>
<gene>
    <name evidence="8" type="ORF">SAMN04488132_10390</name>
</gene>
<dbReference type="Pfam" id="PF00486">
    <property type="entry name" value="Trans_reg_C"/>
    <property type="match status" value="1"/>
</dbReference>
<feature type="domain" description="Response regulatory" evidence="6">
    <location>
        <begin position="8"/>
        <end position="122"/>
    </location>
</feature>
<evidence type="ECO:0000313" key="9">
    <source>
        <dbReference type="Proteomes" id="UP000190888"/>
    </source>
</evidence>
<evidence type="ECO:0000256" key="5">
    <source>
        <dbReference type="PROSITE-ProRule" id="PRU01091"/>
    </source>
</evidence>
<feature type="domain" description="OmpR/PhoB-type" evidence="7">
    <location>
        <begin position="133"/>
        <end position="232"/>
    </location>
</feature>
<dbReference type="PANTHER" id="PTHR48111">
    <property type="entry name" value="REGULATOR OF RPOS"/>
    <property type="match status" value="1"/>
</dbReference>
<dbReference type="PROSITE" id="PS50110">
    <property type="entry name" value="RESPONSE_REGULATORY"/>
    <property type="match status" value="1"/>
</dbReference>
<keyword evidence="9" id="KW-1185">Reference proteome</keyword>
<feature type="DNA-binding region" description="OmpR/PhoB-type" evidence="5">
    <location>
        <begin position="133"/>
        <end position="232"/>
    </location>
</feature>
<dbReference type="EMBL" id="FUWH01000003">
    <property type="protein sequence ID" value="SJZ60439.1"/>
    <property type="molecule type" value="Genomic_DNA"/>
</dbReference>
<dbReference type="InterPro" id="IPR039420">
    <property type="entry name" value="WalR-like"/>
</dbReference>
<sequence>MAAAIMGKILFIEDEAALAEIVKENLDASGFEVYHAATLSKAAILLRQHQPDIIIADVMLPDGDGFEWIAALRKTDQSTPVIFLTARSQTADVLKGFDTGGNDYLKKPFSIAELIVRVNELLKRENKSRPAQTEIFTWAIGQYSFLYPAGELQSGNEKLLLTSREADLLQLLLLHRNQQVSRNDILNRLWDNTDYFSGRSLDVFISKLRRYLEKDSSVKIINIRGVGYKLVY</sequence>
<dbReference type="Gene3D" id="6.10.250.690">
    <property type="match status" value="1"/>
</dbReference>
<keyword evidence="3 5" id="KW-0238">DNA-binding</keyword>
<dbReference type="SMART" id="SM00448">
    <property type="entry name" value="REC"/>
    <property type="match status" value="1"/>
</dbReference>
<evidence type="ECO:0000256" key="1">
    <source>
        <dbReference type="ARBA" id="ARBA00022553"/>
    </source>
</evidence>
<organism evidence="8 9">
    <name type="scientific">Sediminibacterium ginsengisoli</name>
    <dbReference type="NCBI Taxonomy" id="413434"/>
    <lineage>
        <taxon>Bacteria</taxon>
        <taxon>Pseudomonadati</taxon>
        <taxon>Bacteroidota</taxon>
        <taxon>Chitinophagia</taxon>
        <taxon>Chitinophagales</taxon>
        <taxon>Chitinophagaceae</taxon>
        <taxon>Sediminibacterium</taxon>
    </lineage>
</organism>
<dbReference type="Gene3D" id="3.40.50.2300">
    <property type="match status" value="1"/>
</dbReference>
<evidence type="ECO:0000256" key="4">
    <source>
        <dbReference type="PROSITE-ProRule" id="PRU00169"/>
    </source>
</evidence>
<accession>A0A1T4M0C5</accession>
<dbReference type="SUPFAM" id="SSF52172">
    <property type="entry name" value="CheY-like"/>
    <property type="match status" value="1"/>
</dbReference>
<dbReference type="Proteomes" id="UP000190888">
    <property type="component" value="Unassembled WGS sequence"/>
</dbReference>
<dbReference type="GO" id="GO:0005829">
    <property type="term" value="C:cytosol"/>
    <property type="evidence" value="ECO:0007669"/>
    <property type="project" value="TreeGrafter"/>
</dbReference>
<evidence type="ECO:0000259" key="7">
    <source>
        <dbReference type="PROSITE" id="PS51755"/>
    </source>
</evidence>
<dbReference type="GO" id="GO:0000156">
    <property type="term" value="F:phosphorelay response regulator activity"/>
    <property type="evidence" value="ECO:0007669"/>
    <property type="project" value="TreeGrafter"/>
</dbReference>
<dbReference type="PANTHER" id="PTHR48111:SF40">
    <property type="entry name" value="PHOSPHATE REGULON TRANSCRIPTIONAL REGULATORY PROTEIN PHOB"/>
    <property type="match status" value="1"/>
</dbReference>
<reference evidence="8 9" key="1">
    <citation type="submission" date="2017-02" db="EMBL/GenBank/DDBJ databases">
        <authorList>
            <person name="Peterson S.W."/>
        </authorList>
    </citation>
    <scope>NUCLEOTIDE SEQUENCE [LARGE SCALE GENOMIC DNA]</scope>
    <source>
        <strain evidence="8 9">DSM 22335</strain>
    </source>
</reference>
<dbReference type="CDD" id="cd17574">
    <property type="entry name" value="REC_OmpR"/>
    <property type="match status" value="1"/>
</dbReference>
<dbReference type="GO" id="GO:0032993">
    <property type="term" value="C:protein-DNA complex"/>
    <property type="evidence" value="ECO:0007669"/>
    <property type="project" value="TreeGrafter"/>
</dbReference>
<feature type="modified residue" description="4-aspartylphosphate" evidence="4">
    <location>
        <position position="57"/>
    </location>
</feature>
<evidence type="ECO:0000256" key="2">
    <source>
        <dbReference type="ARBA" id="ARBA00023012"/>
    </source>
</evidence>
<keyword evidence="2" id="KW-0902">Two-component regulatory system</keyword>